<dbReference type="Proteomes" id="UP000279259">
    <property type="component" value="Unassembled WGS sequence"/>
</dbReference>
<proteinExistence type="predicted"/>
<reference evidence="2 3" key="1">
    <citation type="submission" date="2018-11" db="EMBL/GenBank/DDBJ databases">
        <title>Genome sequence of Saitozyma podzolica DSM 27192.</title>
        <authorList>
            <person name="Aliyu H."/>
            <person name="Gorte O."/>
            <person name="Ochsenreither K."/>
        </authorList>
    </citation>
    <scope>NUCLEOTIDE SEQUENCE [LARGE SCALE GENOMIC DNA]</scope>
    <source>
        <strain evidence="2 3">DSM 27192</strain>
    </source>
</reference>
<evidence type="ECO:0000313" key="2">
    <source>
        <dbReference type="EMBL" id="RSH92496.1"/>
    </source>
</evidence>
<organism evidence="2 3">
    <name type="scientific">Saitozyma podzolica</name>
    <dbReference type="NCBI Taxonomy" id="1890683"/>
    <lineage>
        <taxon>Eukaryota</taxon>
        <taxon>Fungi</taxon>
        <taxon>Dikarya</taxon>
        <taxon>Basidiomycota</taxon>
        <taxon>Agaricomycotina</taxon>
        <taxon>Tremellomycetes</taxon>
        <taxon>Tremellales</taxon>
        <taxon>Trimorphomycetaceae</taxon>
        <taxon>Saitozyma</taxon>
    </lineage>
</organism>
<feature type="compositionally biased region" description="Low complexity" evidence="1">
    <location>
        <begin position="98"/>
        <end position="107"/>
    </location>
</feature>
<evidence type="ECO:0000256" key="1">
    <source>
        <dbReference type="SAM" id="MobiDB-lite"/>
    </source>
</evidence>
<dbReference type="AlphaFoldDB" id="A0A427YN45"/>
<accession>A0A427YN45</accession>
<evidence type="ECO:0000313" key="3">
    <source>
        <dbReference type="Proteomes" id="UP000279259"/>
    </source>
</evidence>
<feature type="region of interest" description="Disordered" evidence="1">
    <location>
        <begin position="78"/>
        <end position="107"/>
    </location>
</feature>
<dbReference type="EMBL" id="RSCD01000006">
    <property type="protein sequence ID" value="RSH92496.1"/>
    <property type="molecule type" value="Genomic_DNA"/>
</dbReference>
<feature type="compositionally biased region" description="Pro residues" evidence="1">
    <location>
        <begin position="87"/>
        <end position="97"/>
    </location>
</feature>
<name>A0A427YN45_9TREE</name>
<gene>
    <name evidence="2" type="ORF">EHS25_008912</name>
</gene>
<keyword evidence="3" id="KW-1185">Reference proteome</keyword>
<comment type="caution">
    <text evidence="2">The sequence shown here is derived from an EMBL/GenBank/DDBJ whole genome shotgun (WGS) entry which is preliminary data.</text>
</comment>
<sequence>MVTLRLRLRRRAEPTIAPDEPPGLAEYGCGAGSGARRFVEGVVKHSQDMVATNTGESVEYIQLLVALPHWATALSQRGNAEGTTIPSTPPRDQPPLASPLLPLSTQC</sequence>
<protein>
    <submittedName>
        <fullName evidence="2">Uncharacterized protein</fullName>
    </submittedName>
</protein>